<gene>
    <name evidence="8" type="primary">4L372XY_193</name>
</gene>
<dbReference type="NCBIfam" id="NF006732">
    <property type="entry name" value="PRK09263.1"/>
    <property type="match status" value="1"/>
</dbReference>
<evidence type="ECO:0000256" key="3">
    <source>
        <dbReference type="ARBA" id="ARBA00022840"/>
    </source>
</evidence>
<dbReference type="Gene3D" id="3.20.70.20">
    <property type="match status" value="1"/>
</dbReference>
<dbReference type="GeneID" id="55617364"/>
<dbReference type="EMBL" id="MK813941">
    <property type="protein sequence ID" value="QEG08908.1"/>
    <property type="molecule type" value="Genomic_DNA"/>
</dbReference>
<keyword evidence="1 4" id="KW-0547">Nucleotide-binding</keyword>
<dbReference type="GO" id="GO:0005524">
    <property type="term" value="F:ATP binding"/>
    <property type="evidence" value="ECO:0007669"/>
    <property type="project" value="UniProtKB-UniRule"/>
</dbReference>
<organism evidence="8 9">
    <name type="scientific">Aeromonas phage 4L372XY</name>
    <dbReference type="NCBI Taxonomy" id="2588520"/>
    <lineage>
        <taxon>Viruses</taxon>
        <taxon>Duplodnaviria</taxon>
        <taxon>Heunggongvirae</taxon>
        <taxon>Uroviricota</taxon>
        <taxon>Caudoviricetes</taxon>
        <taxon>Plateaulakevirus</taxon>
        <taxon>Plateaulakevirus pv4L372XY</taxon>
    </lineage>
</organism>
<dbReference type="PROSITE" id="PS51161">
    <property type="entry name" value="ATP_CONE"/>
    <property type="match status" value="1"/>
</dbReference>
<dbReference type="PROSITE" id="PS51149">
    <property type="entry name" value="GLY_RADICAL_2"/>
    <property type="match status" value="1"/>
</dbReference>
<dbReference type="GO" id="GO:0006260">
    <property type="term" value="P:DNA replication"/>
    <property type="evidence" value="ECO:0007669"/>
    <property type="project" value="InterPro"/>
</dbReference>
<protein>
    <submittedName>
        <fullName evidence="8">Anaerobic ribonucleoside-triphosphate reductase</fullName>
    </submittedName>
</protein>
<evidence type="ECO:0000256" key="1">
    <source>
        <dbReference type="ARBA" id="ARBA00022741"/>
    </source>
</evidence>
<evidence type="ECO:0000256" key="5">
    <source>
        <dbReference type="PROSITE-ProRule" id="PRU00493"/>
    </source>
</evidence>
<dbReference type="InterPro" id="IPR012833">
    <property type="entry name" value="NrdD"/>
</dbReference>
<dbReference type="Proteomes" id="UP000325103">
    <property type="component" value="Segment"/>
</dbReference>
<evidence type="ECO:0000259" key="7">
    <source>
        <dbReference type="PROSITE" id="PS51161"/>
    </source>
</evidence>
<evidence type="ECO:0000256" key="2">
    <source>
        <dbReference type="ARBA" id="ARBA00022818"/>
    </source>
</evidence>
<dbReference type="Pfam" id="PF03477">
    <property type="entry name" value="ATP-cone"/>
    <property type="match status" value="1"/>
</dbReference>
<dbReference type="RefSeq" id="YP_009846992.1">
    <property type="nucleotide sequence ID" value="NC_048772.1"/>
</dbReference>
<dbReference type="GO" id="GO:0004748">
    <property type="term" value="F:ribonucleoside-diphosphate reductase activity, thioredoxin disulfide as acceptor"/>
    <property type="evidence" value="ECO:0007669"/>
    <property type="project" value="TreeGrafter"/>
</dbReference>
<dbReference type="PANTHER" id="PTHR21075:SF0">
    <property type="entry name" value="ANAEROBIC RIBONUCLEOSIDE-TRIPHOSPHATE REDUCTASE"/>
    <property type="match status" value="1"/>
</dbReference>
<dbReference type="PANTHER" id="PTHR21075">
    <property type="entry name" value="ANAEROBIC RIBONUCLEOSIDE-TRIPHOSPHATE REDUCTASE"/>
    <property type="match status" value="1"/>
</dbReference>
<dbReference type="GO" id="GO:0009265">
    <property type="term" value="P:2'-deoxyribonucleotide biosynthetic process"/>
    <property type="evidence" value="ECO:0007669"/>
    <property type="project" value="TreeGrafter"/>
</dbReference>
<reference evidence="8 9" key="1">
    <citation type="submission" date="2019-04" db="EMBL/GenBank/DDBJ databases">
        <title>Nine Novel Phages from a Plateau Lake in Southwest China Provide Insights into Aeromonas Phage Diversity.</title>
        <authorList>
            <person name="Xiao W."/>
            <person name="Bai M."/>
            <person name="Wang Y."/>
            <person name="Cui X."/>
        </authorList>
    </citation>
    <scope>NUCLEOTIDE SEQUENCE [LARGE SCALE GENOMIC DNA]</scope>
</reference>
<evidence type="ECO:0000313" key="9">
    <source>
        <dbReference type="Proteomes" id="UP000325103"/>
    </source>
</evidence>
<keyword evidence="9" id="KW-1185">Reference proteome</keyword>
<dbReference type="GO" id="GO:0008998">
    <property type="term" value="F:ribonucleoside-triphosphate reductase (thioredoxin) activity"/>
    <property type="evidence" value="ECO:0007669"/>
    <property type="project" value="InterPro"/>
</dbReference>
<dbReference type="KEGG" id="vg:55617364"/>
<evidence type="ECO:0000256" key="4">
    <source>
        <dbReference type="PROSITE-ProRule" id="PRU00492"/>
    </source>
</evidence>
<feature type="domain" description="Glycine radical" evidence="6">
    <location>
        <begin position="573"/>
        <end position="696"/>
    </location>
</feature>
<dbReference type="Pfam" id="PF13597">
    <property type="entry name" value="NRDD"/>
    <property type="match status" value="1"/>
</dbReference>
<dbReference type="SUPFAM" id="SSF51998">
    <property type="entry name" value="PFL-like glycyl radical enzymes"/>
    <property type="match status" value="1"/>
</dbReference>
<dbReference type="InterPro" id="IPR001150">
    <property type="entry name" value="Gly_radical"/>
</dbReference>
<keyword evidence="2 5" id="KW-0556">Organic radical</keyword>
<dbReference type="NCBIfam" id="TIGR02487">
    <property type="entry name" value="NrdD"/>
    <property type="match status" value="1"/>
</dbReference>
<feature type="domain" description="ATP-cone" evidence="7">
    <location>
        <begin position="3"/>
        <end position="94"/>
    </location>
</feature>
<name>A0A5B9N4A3_9CAUD</name>
<dbReference type="InterPro" id="IPR005144">
    <property type="entry name" value="ATP-cone_dom"/>
</dbReference>
<evidence type="ECO:0000313" key="8">
    <source>
        <dbReference type="EMBL" id="QEG08908.1"/>
    </source>
</evidence>
<proteinExistence type="predicted"/>
<keyword evidence="3 4" id="KW-0067">ATP-binding</keyword>
<accession>A0A5B9N4A3</accession>
<sequence length="696" mass="78884">MGLKVVKRDGKIEEYNSNKIYKAIESAAEKSGEVVEINFYNLTEKITNKIIDLKQQQISIEQIQSIVEHCLMVSKYKSTAKAYIEYRHERDIVRESKGQLLKTIEAFIDQTDKSLLTENANKASTVVTTHRDLLTGLLSKHYTINHLLDKEVAKAHNNGFIHVHDADYYISPLTNCSLVNYRDMLENGFYIGDAFIEQPKSIGVAATILTQVIQSVASGQFGGQTSAHIDSGLASYVEKSHIKLKEQAEKWNLPDEWIEEQLEKEVYDAMQTFLYQVNSLTTTNGQTPFITISFGLDTSKYGRMITKAYLQNHIKGVGKDKVTPVFPKVIFFLEEGINLKPEDVNYDLKQLAIDCATKRIYPDFISVPLNKKITGAKETAVTSMSCRSFLSNYVENGKEKFDGRFNLGVVTLNLPMIAKESVVTGVPFGCVLNKFMDIAYKAHMDRVDRLKGTKAKQNPTMFVNGALARLHPEEMIDKLFYNGYASISIGFIGLAETCEILKGKLDKQECINILKLMRNKVEEYKEKSNIGFSLYGTPSESYCQRAVSKYEEYFNEKWNKDYFTNSFHLPVWVECSPFEKWEYESGFADVCSGGFIGYIEQPSLVNNKKAYETFIDYAYSKIPYFGINTPVDKCFKCGFEGEFNAGQEGYTCPDCGNHEEGTVSVIRRVSGYLSAPNSRPFNEGKQQECMNRVKHS</sequence>
<evidence type="ECO:0000259" key="6">
    <source>
        <dbReference type="PROSITE" id="PS51149"/>
    </source>
</evidence>
<feature type="modified residue" description="Glycine radical" evidence="5">
    <location>
        <position position="671"/>
    </location>
</feature>